<dbReference type="Gene3D" id="3.30.70.890">
    <property type="entry name" value="GHMP kinase, C-terminal domain"/>
    <property type="match status" value="1"/>
</dbReference>
<name>A0A417YI04_9BACI</name>
<dbReference type="Pfam" id="PF08544">
    <property type="entry name" value="GHMP_kinases_C"/>
    <property type="match status" value="1"/>
</dbReference>
<dbReference type="HAMAP" id="MF_00384">
    <property type="entry name" value="Homoser_kinase"/>
    <property type="match status" value="1"/>
</dbReference>
<keyword evidence="8 13" id="KW-0547">Nucleotide-binding</keyword>
<keyword evidence="7 13" id="KW-0791">Threonine biosynthesis</keyword>
<keyword evidence="6 13" id="KW-0808">Transferase</keyword>
<dbReference type="AlphaFoldDB" id="A0A417YI04"/>
<dbReference type="GO" id="GO:0009088">
    <property type="term" value="P:threonine biosynthetic process"/>
    <property type="evidence" value="ECO:0007669"/>
    <property type="project" value="UniProtKB-UniRule"/>
</dbReference>
<protein>
    <recommendedName>
        <fullName evidence="4 13">Homoserine kinase</fullName>
        <shortName evidence="13">HK</shortName>
        <shortName evidence="13">HSK</shortName>
        <ecNumber evidence="3 13">2.7.1.39</ecNumber>
    </recommendedName>
</protein>
<dbReference type="PROSITE" id="PS00627">
    <property type="entry name" value="GHMP_KINASES_ATP"/>
    <property type="match status" value="1"/>
</dbReference>
<reference evidence="16 17" key="1">
    <citation type="journal article" date="2007" name="Int. J. Syst. Evol. Microbiol.">
        <title>Oceanobacillus profundus sp. nov., isolated from a deep-sea sediment core.</title>
        <authorList>
            <person name="Kim Y.G."/>
            <person name="Choi D.H."/>
            <person name="Hyun S."/>
            <person name="Cho B.C."/>
        </authorList>
    </citation>
    <scope>NUCLEOTIDE SEQUENCE [LARGE SCALE GENOMIC DNA]</scope>
    <source>
        <strain evidence="16 17">DSM 18246</strain>
    </source>
</reference>
<evidence type="ECO:0000256" key="8">
    <source>
        <dbReference type="ARBA" id="ARBA00022741"/>
    </source>
</evidence>
<evidence type="ECO:0000256" key="13">
    <source>
        <dbReference type="HAMAP-Rule" id="MF_00384"/>
    </source>
</evidence>
<keyword evidence="13" id="KW-0963">Cytoplasm</keyword>
<comment type="catalytic activity">
    <reaction evidence="11 13">
        <text>L-homoserine + ATP = O-phospho-L-homoserine + ADP + H(+)</text>
        <dbReference type="Rhea" id="RHEA:13985"/>
        <dbReference type="ChEBI" id="CHEBI:15378"/>
        <dbReference type="ChEBI" id="CHEBI:30616"/>
        <dbReference type="ChEBI" id="CHEBI:57476"/>
        <dbReference type="ChEBI" id="CHEBI:57590"/>
        <dbReference type="ChEBI" id="CHEBI:456216"/>
        <dbReference type="EC" id="2.7.1.39"/>
    </reaction>
</comment>
<evidence type="ECO:0000256" key="4">
    <source>
        <dbReference type="ARBA" id="ARBA00017858"/>
    </source>
</evidence>
<dbReference type="Proteomes" id="UP000285456">
    <property type="component" value="Unassembled WGS sequence"/>
</dbReference>
<evidence type="ECO:0000256" key="12">
    <source>
        <dbReference type="ARBA" id="ARBA00049954"/>
    </source>
</evidence>
<dbReference type="EC" id="2.7.1.39" evidence="3 13"/>
<dbReference type="InterPro" id="IPR006204">
    <property type="entry name" value="GHMP_kinase_N_dom"/>
</dbReference>
<comment type="caution">
    <text evidence="16">The sequence shown here is derived from an EMBL/GenBank/DDBJ whole genome shotgun (WGS) entry which is preliminary data.</text>
</comment>
<sequence>MRPFRISVPASSANIGPGFDSMGLAVNLYLTLEVTESEKWEFTSPSLSSNDNFQDHFIFQIAAKIAERHQTTLPVCKVIETSEIPLARGLGSSASAILAGIELANQACDLHLSSEDKLQYGTEIEGHPDNIAPALFGGLIISTLTGNEINWLQAPALDVDLVIYIPNTELKTEAARQVLPDSYTREHAAAASGISNLVVASLLAGDYELAGKMMEKDMFHESYRSALIPNYDQIRKEAKFYGAYGTVISGAGPTMISFAPKGEGPAITEPLQAILPDYHVSVMKIDMQGLTVEQ</sequence>
<dbReference type="OrthoDB" id="9769912at2"/>
<dbReference type="PANTHER" id="PTHR20861">
    <property type="entry name" value="HOMOSERINE/4-DIPHOSPHOCYTIDYL-2-C-METHYL-D-ERYTHRITOL KINASE"/>
    <property type="match status" value="1"/>
</dbReference>
<comment type="similarity">
    <text evidence="2 13">Belongs to the GHMP kinase family. Homoserine kinase subfamily.</text>
</comment>
<accession>A0A417YI04</accession>
<dbReference type="PRINTS" id="PR00958">
    <property type="entry name" value="HOMSERKINASE"/>
</dbReference>
<dbReference type="InterPro" id="IPR006203">
    <property type="entry name" value="GHMP_knse_ATP-bd_CS"/>
</dbReference>
<dbReference type="GO" id="GO:0005737">
    <property type="term" value="C:cytoplasm"/>
    <property type="evidence" value="ECO:0007669"/>
    <property type="project" value="UniProtKB-SubCell"/>
</dbReference>
<dbReference type="PANTHER" id="PTHR20861:SF1">
    <property type="entry name" value="HOMOSERINE KINASE"/>
    <property type="match status" value="1"/>
</dbReference>
<comment type="subcellular location">
    <subcellularLocation>
        <location evidence="13">Cytoplasm</location>
    </subcellularLocation>
</comment>
<dbReference type="RefSeq" id="WP_118889166.1">
    <property type="nucleotide sequence ID" value="NZ_PHUT01000005.1"/>
</dbReference>
<evidence type="ECO:0000256" key="9">
    <source>
        <dbReference type="ARBA" id="ARBA00022777"/>
    </source>
</evidence>
<dbReference type="Gene3D" id="3.30.230.10">
    <property type="match status" value="1"/>
</dbReference>
<dbReference type="UniPathway" id="UPA00050">
    <property type="reaction ID" value="UER00064"/>
</dbReference>
<dbReference type="InterPro" id="IPR000870">
    <property type="entry name" value="Homoserine_kinase"/>
</dbReference>
<dbReference type="Pfam" id="PF00288">
    <property type="entry name" value="GHMP_kinases_N"/>
    <property type="match status" value="1"/>
</dbReference>
<dbReference type="GO" id="GO:0004413">
    <property type="term" value="F:homoserine kinase activity"/>
    <property type="evidence" value="ECO:0007669"/>
    <property type="project" value="UniProtKB-UniRule"/>
</dbReference>
<keyword evidence="5 13" id="KW-0028">Amino-acid biosynthesis</keyword>
<evidence type="ECO:0000256" key="1">
    <source>
        <dbReference type="ARBA" id="ARBA00005015"/>
    </source>
</evidence>
<keyword evidence="9 13" id="KW-0418">Kinase</keyword>
<dbReference type="PIRSF" id="PIRSF000676">
    <property type="entry name" value="Homoser_kin"/>
    <property type="match status" value="1"/>
</dbReference>
<evidence type="ECO:0000256" key="6">
    <source>
        <dbReference type="ARBA" id="ARBA00022679"/>
    </source>
</evidence>
<comment type="function">
    <text evidence="12 13">Catalyzes the ATP-dependent phosphorylation of L-homoserine to L-homoserine phosphate.</text>
</comment>
<evidence type="ECO:0000259" key="14">
    <source>
        <dbReference type="Pfam" id="PF00288"/>
    </source>
</evidence>
<feature type="domain" description="GHMP kinase N-terminal" evidence="14">
    <location>
        <begin position="58"/>
        <end position="138"/>
    </location>
</feature>
<evidence type="ECO:0000256" key="3">
    <source>
        <dbReference type="ARBA" id="ARBA00012078"/>
    </source>
</evidence>
<dbReference type="InterPro" id="IPR014721">
    <property type="entry name" value="Ribsml_uS5_D2-typ_fold_subgr"/>
</dbReference>
<feature type="binding site" evidence="13">
    <location>
        <begin position="85"/>
        <end position="95"/>
    </location>
    <ligand>
        <name>ATP</name>
        <dbReference type="ChEBI" id="CHEBI:30616"/>
    </ligand>
</feature>
<comment type="pathway">
    <text evidence="1 13">Amino-acid biosynthesis; L-threonine biosynthesis; L-threonine from L-aspartate: step 4/5.</text>
</comment>
<dbReference type="InterPro" id="IPR013750">
    <property type="entry name" value="GHMP_kinase_C_dom"/>
</dbReference>
<proteinExistence type="inferred from homology"/>
<evidence type="ECO:0000313" key="17">
    <source>
        <dbReference type="Proteomes" id="UP000285456"/>
    </source>
</evidence>
<feature type="domain" description="GHMP kinase C-terminal" evidence="15">
    <location>
        <begin position="200"/>
        <end position="273"/>
    </location>
</feature>
<evidence type="ECO:0000259" key="15">
    <source>
        <dbReference type="Pfam" id="PF08544"/>
    </source>
</evidence>
<dbReference type="InterPro" id="IPR036554">
    <property type="entry name" value="GHMP_kinase_C_sf"/>
</dbReference>
<dbReference type="EMBL" id="QWEH01000005">
    <property type="protein sequence ID" value="RHW32512.1"/>
    <property type="molecule type" value="Genomic_DNA"/>
</dbReference>
<evidence type="ECO:0000256" key="7">
    <source>
        <dbReference type="ARBA" id="ARBA00022697"/>
    </source>
</evidence>
<dbReference type="InterPro" id="IPR020568">
    <property type="entry name" value="Ribosomal_Su5_D2-typ_SF"/>
</dbReference>
<evidence type="ECO:0000256" key="11">
    <source>
        <dbReference type="ARBA" id="ARBA00049375"/>
    </source>
</evidence>
<evidence type="ECO:0000313" key="16">
    <source>
        <dbReference type="EMBL" id="RHW32512.1"/>
    </source>
</evidence>
<dbReference type="NCBIfam" id="TIGR00191">
    <property type="entry name" value="thrB"/>
    <property type="match status" value="1"/>
</dbReference>
<keyword evidence="10 13" id="KW-0067">ATP-binding</keyword>
<organism evidence="16 17">
    <name type="scientific">Oceanobacillus profundus</name>
    <dbReference type="NCBI Taxonomy" id="372463"/>
    <lineage>
        <taxon>Bacteria</taxon>
        <taxon>Bacillati</taxon>
        <taxon>Bacillota</taxon>
        <taxon>Bacilli</taxon>
        <taxon>Bacillales</taxon>
        <taxon>Bacillaceae</taxon>
        <taxon>Oceanobacillus</taxon>
    </lineage>
</organism>
<evidence type="ECO:0000256" key="5">
    <source>
        <dbReference type="ARBA" id="ARBA00022605"/>
    </source>
</evidence>
<evidence type="ECO:0000256" key="10">
    <source>
        <dbReference type="ARBA" id="ARBA00022840"/>
    </source>
</evidence>
<evidence type="ECO:0000256" key="2">
    <source>
        <dbReference type="ARBA" id="ARBA00007370"/>
    </source>
</evidence>
<dbReference type="GO" id="GO:0005524">
    <property type="term" value="F:ATP binding"/>
    <property type="evidence" value="ECO:0007669"/>
    <property type="project" value="UniProtKB-UniRule"/>
</dbReference>
<gene>
    <name evidence="13" type="primary">thrB</name>
    <name evidence="16" type="ORF">D1B32_09280</name>
</gene>
<dbReference type="SUPFAM" id="SSF55060">
    <property type="entry name" value="GHMP Kinase, C-terminal domain"/>
    <property type="match status" value="1"/>
</dbReference>
<dbReference type="SUPFAM" id="SSF54211">
    <property type="entry name" value="Ribosomal protein S5 domain 2-like"/>
    <property type="match status" value="1"/>
</dbReference>
<keyword evidence="17" id="KW-1185">Reference proteome</keyword>